<name>A0A376BVT3_9NEIS</name>
<dbReference type="InterPro" id="IPR006517">
    <property type="entry name" value="Phage_terminase_lsu-like_C"/>
</dbReference>
<evidence type="ECO:0000313" key="4">
    <source>
        <dbReference type="Proteomes" id="UP000254209"/>
    </source>
</evidence>
<evidence type="ECO:0000256" key="1">
    <source>
        <dbReference type="ARBA" id="ARBA00022612"/>
    </source>
</evidence>
<evidence type="ECO:0000313" key="3">
    <source>
        <dbReference type="EMBL" id="SSY81056.1"/>
    </source>
</evidence>
<reference evidence="3 4" key="1">
    <citation type="submission" date="2018-06" db="EMBL/GenBank/DDBJ databases">
        <authorList>
            <consortium name="Pathogen Informatics"/>
            <person name="Doyle S."/>
        </authorList>
    </citation>
    <scope>NUCLEOTIDE SEQUENCE [LARGE SCALE GENOMIC DNA]</scope>
    <source>
        <strain evidence="3 4">NCTC10283</strain>
    </source>
</reference>
<dbReference type="Pfam" id="PF03237">
    <property type="entry name" value="Terminase_6N"/>
    <property type="match status" value="1"/>
</dbReference>
<gene>
    <name evidence="3" type="ORF">NCTC10283_02621</name>
</gene>
<dbReference type="AlphaFoldDB" id="A0A376BVT3"/>
<dbReference type="InterPro" id="IPR035421">
    <property type="entry name" value="Terminase_6C"/>
</dbReference>
<feature type="domain" description="Terminase large subunit gp17-like C-terminal" evidence="2">
    <location>
        <begin position="314"/>
        <end position="458"/>
    </location>
</feature>
<accession>A0A376BVT3</accession>
<dbReference type="EMBL" id="UFSO01000003">
    <property type="protein sequence ID" value="SSY81056.1"/>
    <property type="molecule type" value="Genomic_DNA"/>
</dbReference>
<proteinExistence type="predicted"/>
<sequence length="476" mass="53887">MVSNREKLALLREYQIRQARKDFLAFRKLINPNNKWGWWQEEVARVLQQFYEDLKAGKRPKLVIQAPPQHGKSVQIVDFIAWLAGQNPDCKTIYTSFSERLGVRANLKLQRLYDSKLYQEIFPNTQINQSNSVTISGQSLRNREILEYVGREGYFRNTTVGGSITGESLDLGVIDDPIKGRKEANSKTVRDGVWDWFTDDFLTRFSEHAGLLAILTRWHIDDPIGRLIERVDGVQVKSYPAIAEQDEPHRKKGEALFPEHKSLEFLLERKQAMPEANWLALYQQRPVLSTGSVFKPDNMFTIEAVPISIRKKVRGWDFAASDGSGDYTVGVLLGLLYDGRIVVLDVVRGQWATDERDAILRNTAERDGRGVVQSIPQDAGAAGKSQVRYLSRQLMGLRVHSSLESGSKITRAELFASQVNVGNVAMVSGAWNRELIEEMRLFPNGTHDDQVDACSRAFDLLVSAPNLTERFHALGE</sequence>
<keyword evidence="1" id="KW-1188">Viral release from host cell</keyword>
<dbReference type="Proteomes" id="UP000254209">
    <property type="component" value="Unassembled WGS sequence"/>
</dbReference>
<evidence type="ECO:0000259" key="2">
    <source>
        <dbReference type="Pfam" id="PF17289"/>
    </source>
</evidence>
<organism evidence="3 4">
    <name type="scientific">Alysiella crassa</name>
    <dbReference type="NCBI Taxonomy" id="153491"/>
    <lineage>
        <taxon>Bacteria</taxon>
        <taxon>Pseudomonadati</taxon>
        <taxon>Pseudomonadota</taxon>
        <taxon>Betaproteobacteria</taxon>
        <taxon>Neisseriales</taxon>
        <taxon>Neisseriaceae</taxon>
        <taxon>Alysiella</taxon>
    </lineage>
</organism>
<dbReference type="Pfam" id="PF17289">
    <property type="entry name" value="Terminase_6C"/>
    <property type="match status" value="1"/>
</dbReference>
<dbReference type="STRING" id="1120980.GCA_000745955_02129"/>
<dbReference type="NCBIfam" id="TIGR01630">
    <property type="entry name" value="psiM2_ORF9"/>
    <property type="match status" value="1"/>
</dbReference>
<protein>
    <submittedName>
        <fullName evidence="3">Phage uncharacterized protein, C-terminal domain</fullName>
    </submittedName>
</protein>
<keyword evidence="4" id="KW-1185">Reference proteome</keyword>
<dbReference type="RefSeq" id="WP_051968589.1">
    <property type="nucleotide sequence ID" value="NZ_CP091519.2"/>
</dbReference>